<feature type="compositionally biased region" description="Acidic residues" evidence="2">
    <location>
        <begin position="454"/>
        <end position="467"/>
    </location>
</feature>
<protein>
    <recommendedName>
        <fullName evidence="3">Transcription factor Iwr1 domain-containing protein</fullName>
    </recommendedName>
</protein>
<dbReference type="Proteomes" id="UP000184188">
    <property type="component" value="Unassembled WGS sequence"/>
</dbReference>
<dbReference type="RefSeq" id="XP_022577777.1">
    <property type="nucleotide sequence ID" value="XM_022727450.1"/>
</dbReference>
<comment type="similarity">
    <text evidence="1">Belongs to the IWR1/SLC7A6OS family.</text>
</comment>
<evidence type="ECO:0000256" key="2">
    <source>
        <dbReference type="SAM" id="MobiDB-lite"/>
    </source>
</evidence>
<feature type="region of interest" description="Disordered" evidence="2">
    <location>
        <begin position="269"/>
        <end position="290"/>
    </location>
</feature>
<dbReference type="GO" id="GO:0005737">
    <property type="term" value="C:cytoplasm"/>
    <property type="evidence" value="ECO:0007669"/>
    <property type="project" value="TreeGrafter"/>
</dbReference>
<feature type="region of interest" description="Disordered" evidence="2">
    <location>
        <begin position="219"/>
        <end position="241"/>
    </location>
</feature>
<evidence type="ECO:0000313" key="4">
    <source>
        <dbReference type="EMBL" id="OJJ43267.1"/>
    </source>
</evidence>
<feature type="compositionally biased region" description="Acidic residues" evidence="2">
    <location>
        <begin position="220"/>
        <end position="234"/>
    </location>
</feature>
<feature type="domain" description="Transcription factor Iwr1" evidence="3">
    <location>
        <begin position="365"/>
        <end position="458"/>
    </location>
</feature>
<evidence type="ECO:0000256" key="1">
    <source>
        <dbReference type="ARBA" id="ARBA00010218"/>
    </source>
</evidence>
<dbReference type="Pfam" id="PF08574">
    <property type="entry name" value="Iwr1"/>
    <property type="match status" value="1"/>
</dbReference>
<accession>A0A1L9S7Z2</accession>
<feature type="region of interest" description="Disordered" evidence="2">
    <location>
        <begin position="47"/>
        <end position="89"/>
    </location>
</feature>
<sequence length="515" mass="57402">MSLPPEQINIKRRREEEPVDTLYIQSELHQTKRRFTDFIFQRVRVQAQDKNGSPSGLAAAPRALRSPRSTSSLGVNGPSPGGVPTVRATSPGAEFREEQRLAAVKRETQEKYHRALHSSPATPRGGGVATPLMTMSGSHGSPSSSPGAGSWNMRKFQISRSSTPGLRVGNAGGVQKRKAGGGDTTPGSPAPVAILVEKLRKKPKALMAVDLALQTHAVSTEEDFHEEKKEEEEEPVRVRKRPVVNQAEKKWRAERQAAISAAKQHISEVLDKEAHAHQQHSWDEQSERLARELEQVALELDGMDDDQAQIHMPTTPMPTSSQRLSGPKPVLKYQPKSPNKPRSSEAIQAELATDTNPDDEEDSDGDYVYDTYIRQQLPSGVQVTDPMAMHLDQPPSWFQQVGIDPSRSDIGVIVITQEDEAYWEHFAEEDEDDEDRWDSEDADSNAENNPANDYPEEELSSDDENDDPTAVYGRYRHRGASDEEEYDVEGYDSEGEIGGRYSWKREGQSDSEMDW</sequence>
<proteinExistence type="inferred from homology"/>
<name>A0A1L9S7Z2_9EURO</name>
<reference evidence="5" key="1">
    <citation type="journal article" date="2017" name="Genome Biol.">
        <title>Comparative genomics reveals high biological diversity and specific adaptations in the industrially and medically important fungal genus Aspergillus.</title>
        <authorList>
            <person name="de Vries R.P."/>
            <person name="Riley R."/>
            <person name="Wiebenga A."/>
            <person name="Aguilar-Osorio G."/>
            <person name="Amillis S."/>
            <person name="Uchima C.A."/>
            <person name="Anderluh G."/>
            <person name="Asadollahi M."/>
            <person name="Askin M."/>
            <person name="Barry K."/>
            <person name="Battaglia E."/>
            <person name="Bayram O."/>
            <person name="Benocci T."/>
            <person name="Braus-Stromeyer S.A."/>
            <person name="Caldana C."/>
            <person name="Canovas D."/>
            <person name="Cerqueira G.C."/>
            <person name="Chen F."/>
            <person name="Chen W."/>
            <person name="Choi C."/>
            <person name="Clum A."/>
            <person name="Dos Santos R.A."/>
            <person name="Damasio A.R."/>
            <person name="Diallinas G."/>
            <person name="Emri T."/>
            <person name="Fekete E."/>
            <person name="Flipphi M."/>
            <person name="Freyberg S."/>
            <person name="Gallo A."/>
            <person name="Gournas C."/>
            <person name="Habgood R."/>
            <person name="Hainaut M."/>
            <person name="Harispe M.L."/>
            <person name="Henrissat B."/>
            <person name="Hilden K.S."/>
            <person name="Hope R."/>
            <person name="Hossain A."/>
            <person name="Karabika E."/>
            <person name="Karaffa L."/>
            <person name="Karanyi Z."/>
            <person name="Krasevec N."/>
            <person name="Kuo A."/>
            <person name="Kusch H."/>
            <person name="LaButti K."/>
            <person name="Lagendijk E.L."/>
            <person name="Lapidus A."/>
            <person name="Levasseur A."/>
            <person name="Lindquist E."/>
            <person name="Lipzen A."/>
            <person name="Logrieco A.F."/>
            <person name="MacCabe A."/>
            <person name="Maekelae M.R."/>
            <person name="Malavazi I."/>
            <person name="Melin P."/>
            <person name="Meyer V."/>
            <person name="Mielnichuk N."/>
            <person name="Miskei M."/>
            <person name="Molnar A.P."/>
            <person name="Mule G."/>
            <person name="Ngan C.Y."/>
            <person name="Orejas M."/>
            <person name="Orosz E."/>
            <person name="Ouedraogo J.P."/>
            <person name="Overkamp K.M."/>
            <person name="Park H.-S."/>
            <person name="Perrone G."/>
            <person name="Piumi F."/>
            <person name="Punt P.J."/>
            <person name="Ram A.F."/>
            <person name="Ramon A."/>
            <person name="Rauscher S."/>
            <person name="Record E."/>
            <person name="Riano-Pachon D.M."/>
            <person name="Robert V."/>
            <person name="Roehrig J."/>
            <person name="Ruller R."/>
            <person name="Salamov A."/>
            <person name="Salih N.S."/>
            <person name="Samson R.A."/>
            <person name="Sandor E."/>
            <person name="Sanguinetti M."/>
            <person name="Schuetze T."/>
            <person name="Sepcic K."/>
            <person name="Shelest E."/>
            <person name="Sherlock G."/>
            <person name="Sophianopoulou V."/>
            <person name="Squina F.M."/>
            <person name="Sun H."/>
            <person name="Susca A."/>
            <person name="Todd R.B."/>
            <person name="Tsang A."/>
            <person name="Unkles S.E."/>
            <person name="van de Wiele N."/>
            <person name="van Rossen-Uffink D."/>
            <person name="Oliveira J.V."/>
            <person name="Vesth T.C."/>
            <person name="Visser J."/>
            <person name="Yu J.-H."/>
            <person name="Zhou M."/>
            <person name="Andersen M.R."/>
            <person name="Archer D.B."/>
            <person name="Baker S.E."/>
            <person name="Benoit I."/>
            <person name="Brakhage A.A."/>
            <person name="Braus G.H."/>
            <person name="Fischer R."/>
            <person name="Frisvad J.C."/>
            <person name="Goldman G.H."/>
            <person name="Houbraken J."/>
            <person name="Oakley B."/>
            <person name="Pocsi I."/>
            <person name="Scazzocchio C."/>
            <person name="Seiboth B."/>
            <person name="vanKuyk P.A."/>
            <person name="Wortman J."/>
            <person name="Dyer P.S."/>
            <person name="Grigoriev I.V."/>
        </authorList>
    </citation>
    <scope>NUCLEOTIDE SEQUENCE [LARGE SCALE GENOMIC DNA]</scope>
    <source>
        <strain evidence="5">CBS 506.65</strain>
    </source>
</reference>
<dbReference type="VEuPathDB" id="FungiDB:ASPZODRAFT_19670"/>
<dbReference type="EMBL" id="KV878353">
    <property type="protein sequence ID" value="OJJ43267.1"/>
    <property type="molecule type" value="Genomic_DNA"/>
</dbReference>
<dbReference type="GeneID" id="34613914"/>
<dbReference type="PANTHER" id="PTHR28063:SF1">
    <property type="entry name" value="RNA POLYMERASE II NUCLEAR LOCALIZATION PROTEIN IWR1"/>
    <property type="match status" value="1"/>
</dbReference>
<feature type="region of interest" description="Disordered" evidence="2">
    <location>
        <begin position="160"/>
        <end position="189"/>
    </location>
</feature>
<dbReference type="AlphaFoldDB" id="A0A1L9S7Z2"/>
<dbReference type="GO" id="GO:0006606">
    <property type="term" value="P:protein import into nucleus"/>
    <property type="evidence" value="ECO:0007669"/>
    <property type="project" value="InterPro"/>
</dbReference>
<evidence type="ECO:0000313" key="5">
    <source>
        <dbReference type="Proteomes" id="UP000184188"/>
    </source>
</evidence>
<gene>
    <name evidence="4" type="ORF">ASPZODRAFT_19670</name>
</gene>
<feature type="compositionally biased region" description="Acidic residues" evidence="2">
    <location>
        <begin position="424"/>
        <end position="444"/>
    </location>
</feature>
<organism evidence="4 5">
    <name type="scientific">Penicilliopsis zonata CBS 506.65</name>
    <dbReference type="NCBI Taxonomy" id="1073090"/>
    <lineage>
        <taxon>Eukaryota</taxon>
        <taxon>Fungi</taxon>
        <taxon>Dikarya</taxon>
        <taxon>Ascomycota</taxon>
        <taxon>Pezizomycotina</taxon>
        <taxon>Eurotiomycetes</taxon>
        <taxon>Eurotiomycetidae</taxon>
        <taxon>Eurotiales</taxon>
        <taxon>Aspergillaceae</taxon>
        <taxon>Penicilliopsis</taxon>
    </lineage>
</organism>
<dbReference type="InterPro" id="IPR013883">
    <property type="entry name" value="TF_Iwr1_dom"/>
</dbReference>
<feature type="region of interest" description="Disordered" evidence="2">
    <location>
        <begin position="424"/>
        <end position="515"/>
    </location>
</feature>
<keyword evidence="5" id="KW-1185">Reference proteome</keyword>
<evidence type="ECO:0000259" key="3">
    <source>
        <dbReference type="Pfam" id="PF08574"/>
    </source>
</evidence>
<feature type="region of interest" description="Disordered" evidence="2">
    <location>
        <begin position="303"/>
        <end position="367"/>
    </location>
</feature>
<dbReference type="InterPro" id="IPR040150">
    <property type="entry name" value="Iwr1"/>
</dbReference>
<dbReference type="OrthoDB" id="6255506at2759"/>
<dbReference type="PANTHER" id="PTHR28063">
    <property type="entry name" value="RNA POLYMERASE II NUCLEAR LOCALIZATION PROTEIN IWR1"/>
    <property type="match status" value="1"/>
</dbReference>
<dbReference type="STRING" id="1073090.A0A1L9S7Z2"/>
<feature type="compositionally biased region" description="Acidic residues" evidence="2">
    <location>
        <begin position="482"/>
        <end position="495"/>
    </location>
</feature>
<feature type="compositionally biased region" description="Low complexity" evidence="2">
    <location>
        <begin position="53"/>
        <end position="73"/>
    </location>
</feature>
<feature type="compositionally biased region" description="Acidic residues" evidence="2">
    <location>
        <begin position="356"/>
        <end position="367"/>
    </location>
</feature>